<keyword evidence="1" id="KW-0812">Transmembrane</keyword>
<dbReference type="InterPro" id="IPR001036">
    <property type="entry name" value="Acrflvin-R"/>
</dbReference>
<keyword evidence="1" id="KW-0472">Membrane</keyword>
<evidence type="ECO:0000313" key="5">
    <source>
        <dbReference type="Proteomes" id="UP000281170"/>
    </source>
</evidence>
<dbReference type="EMBL" id="LR134422">
    <property type="protein sequence ID" value="VEH85420.1"/>
    <property type="molecule type" value="Genomic_DNA"/>
</dbReference>
<dbReference type="Pfam" id="PF00873">
    <property type="entry name" value="ACR_tran"/>
    <property type="match status" value="1"/>
</dbReference>
<feature type="transmembrane region" description="Helical" evidence="1">
    <location>
        <begin position="462"/>
        <end position="489"/>
    </location>
</feature>
<feature type="transmembrane region" description="Helical" evidence="1">
    <location>
        <begin position="970"/>
        <end position="996"/>
    </location>
</feature>
<evidence type="ECO:0000313" key="3">
    <source>
        <dbReference type="EMBL" id="VEH85420.1"/>
    </source>
</evidence>
<dbReference type="Proteomes" id="UP000054859">
    <property type="component" value="Unassembled WGS sequence"/>
</dbReference>
<feature type="transmembrane region" description="Helical" evidence="1">
    <location>
        <begin position="430"/>
        <end position="450"/>
    </location>
</feature>
<geneLocation type="plasmid" evidence="3 5">
    <name>13</name>
</geneLocation>
<accession>A0A0W0R1U4</accession>
<dbReference type="InterPro" id="IPR027463">
    <property type="entry name" value="AcrB_DN_DC_subdom"/>
</dbReference>
<dbReference type="GO" id="GO:0042910">
    <property type="term" value="F:xenobiotic transmembrane transporter activity"/>
    <property type="evidence" value="ECO:0007669"/>
    <property type="project" value="TreeGrafter"/>
</dbReference>
<dbReference type="PANTHER" id="PTHR32063:SF0">
    <property type="entry name" value="SWARMING MOTILITY PROTEIN SWRC"/>
    <property type="match status" value="1"/>
</dbReference>
<gene>
    <name evidence="3" type="primary">mdtC_1</name>
    <name evidence="2" type="ORF">Lade_1583</name>
    <name evidence="3" type="ORF">NCTC12735_01050</name>
</gene>
<evidence type="ECO:0000256" key="1">
    <source>
        <dbReference type="SAM" id="Phobius"/>
    </source>
</evidence>
<dbReference type="SUPFAM" id="SSF82866">
    <property type="entry name" value="Multidrug efflux transporter AcrB transmembrane domain"/>
    <property type="match status" value="2"/>
</dbReference>
<proteinExistence type="predicted"/>
<keyword evidence="4" id="KW-1185">Reference proteome</keyword>
<dbReference type="STRING" id="45056.Lade_1583"/>
<dbReference type="RefSeq" id="WP_058462659.1">
    <property type="nucleotide sequence ID" value="NZ_CAAAHS010000009.1"/>
</dbReference>
<evidence type="ECO:0000313" key="4">
    <source>
        <dbReference type="Proteomes" id="UP000054859"/>
    </source>
</evidence>
<dbReference type="OrthoDB" id="9759330at2"/>
<dbReference type="EMBL" id="LNKA01000010">
    <property type="protein sequence ID" value="KTC65060.1"/>
    <property type="molecule type" value="Genomic_DNA"/>
</dbReference>
<dbReference type="PATRIC" id="fig|45056.6.peg.1634"/>
<organism evidence="2 4">
    <name type="scientific">Legionella adelaidensis</name>
    <dbReference type="NCBI Taxonomy" id="45056"/>
    <lineage>
        <taxon>Bacteria</taxon>
        <taxon>Pseudomonadati</taxon>
        <taxon>Pseudomonadota</taxon>
        <taxon>Gammaproteobacteria</taxon>
        <taxon>Legionellales</taxon>
        <taxon>Legionellaceae</taxon>
        <taxon>Legionella</taxon>
    </lineage>
</organism>
<feature type="transmembrane region" description="Helical" evidence="1">
    <location>
        <begin position="867"/>
        <end position="887"/>
    </location>
</feature>
<dbReference type="PRINTS" id="PR00702">
    <property type="entry name" value="ACRIFLAVINRP"/>
</dbReference>
<keyword evidence="3" id="KW-0614">Plasmid</keyword>
<feature type="transmembrane region" description="Helical" evidence="1">
    <location>
        <begin position="523"/>
        <end position="546"/>
    </location>
</feature>
<reference evidence="2 4" key="1">
    <citation type="submission" date="2015-11" db="EMBL/GenBank/DDBJ databases">
        <title>Identification of large and diverse effector repertoires of 38 Legionella species.</title>
        <authorList>
            <person name="Burstein D."/>
            <person name="Amaro F."/>
            <person name="Zusman T."/>
            <person name="Lifshitz Z."/>
            <person name="Cohen O."/>
            <person name="Gilbert J.A."/>
            <person name="Pupko T."/>
            <person name="Shuman H.A."/>
            <person name="Segal G."/>
        </authorList>
    </citation>
    <scope>NUCLEOTIDE SEQUENCE [LARGE SCALE GENOMIC DNA]</scope>
    <source>
        <strain evidence="2 4">1762-AUS-E</strain>
    </source>
</reference>
<dbReference type="GO" id="GO:0005886">
    <property type="term" value="C:plasma membrane"/>
    <property type="evidence" value="ECO:0007669"/>
    <property type="project" value="TreeGrafter"/>
</dbReference>
<feature type="transmembrane region" description="Helical" evidence="1">
    <location>
        <begin position="12"/>
        <end position="32"/>
    </location>
</feature>
<feature type="transmembrane region" description="Helical" evidence="1">
    <location>
        <begin position="336"/>
        <end position="351"/>
    </location>
</feature>
<dbReference type="PANTHER" id="PTHR32063">
    <property type="match status" value="1"/>
</dbReference>
<dbReference type="AlphaFoldDB" id="A0A0W0R1U4"/>
<reference evidence="3 5" key="2">
    <citation type="submission" date="2018-12" db="EMBL/GenBank/DDBJ databases">
        <authorList>
            <consortium name="Pathogen Informatics"/>
        </authorList>
    </citation>
    <scope>NUCLEOTIDE SEQUENCE [LARGE SCALE GENOMIC DNA]</scope>
    <source>
        <strain evidence="3 5">NCTC12735</strain>
        <plasmid evidence="5">13</plasmid>
    </source>
</reference>
<keyword evidence="1" id="KW-1133">Transmembrane helix</keyword>
<feature type="transmembrane region" description="Helical" evidence="1">
    <location>
        <begin position="384"/>
        <end position="409"/>
    </location>
</feature>
<feature type="transmembrane region" description="Helical" evidence="1">
    <location>
        <begin position="841"/>
        <end position="860"/>
    </location>
</feature>
<evidence type="ECO:0000313" key="2">
    <source>
        <dbReference type="EMBL" id="KTC65060.1"/>
    </source>
</evidence>
<sequence>MSLPTLSVKRPVMAVMISAAIVIFGLISYFSVGIQANPNITYPVISVNTDLPGGDPEVINETITKPIEAALNTIAGVKNINSTSSPGTSSIELKFALGTNMDAAFNEVQSKMNQVFGLFPTGTRPPIIQKNSSSGSPVMLVGIYGNQSLEELDNLARNVVQKRLQGLPGVAEVSVVGAQETQVMVELNLAKMASLNISPAMVKEAFASQHIQMPGGFVLAGKRQYSLNLDFEFHSLQALKNMVIAYKEGAPVYLKEIATIQLAVPDRANAATLNGKTALGVEIIKFPTANTVEVVEGVKERLEQIQKALPEGVSTQVVFEEAHYILSVVHELEEDTILSIFAAGLVIWLFLRNMRSTLIIVTAIPVSLLGAVLAIYFFGYTLNIITLLGIILLVGVVVDDAIVVLENIYRQMEENHLGSKEATISGSNQVVFAVMAATLSLVSIFLPVIFMGGTLGLFFKSFAVVVTAGVLISLLVSLTLTPVLCANFLRIVNNHGSVYLFLEKFFLSLDRKYKKLLHFSLRFRWLMVVIAVLTIAVSLPVVMVIGKGMMPEDSETGHFQIFIQTTQGSSSDYTKSRVMAAEKVLAKTPEVESFFAYLRKPNMAMINVNLVPEEERNTPQTETMQAVQAELKMIPGGMFIVSSSQAGGSMTFELHGEDYKETIRQAQLLSSILNNDKDVGPVYIHLSSNQPEYQLNIERDLASSLGISAEEVASAAMILSSQGIRVGKFNRSGGNQRYNIVIKADESQFVTGEDLTQIYLHNQKGKPVSLDTITSFSSKTAPLEITRANQNYSVGFNASPKISLNKAIDKIESIADEILLPGYEVVMTGDTEALGKTEKSLGFTLVLILIMMYIVLASQFNSFIQPLIIMVAQPLALIGGVLVLWLTGQTLNIYSMIGALLLMGLVAKNSILLIDLTNQMRESGFSIRDALLEACPLRMRPVVMTSSAIILAMLPAAIMPGEASSSHRPLALVIIGGMISSTFLTLVIVPAIYSLIENGKKRVLGSRKIPDSNVAPNETDLL</sequence>
<dbReference type="Gene3D" id="3.30.70.1320">
    <property type="entry name" value="Multidrug efflux transporter AcrB pore domain like"/>
    <property type="match status" value="1"/>
</dbReference>
<protein>
    <submittedName>
        <fullName evidence="2">Multidrug efflux transporter</fullName>
    </submittedName>
</protein>
<dbReference type="KEGG" id="ladl:NCTC12735_01050"/>
<dbReference type="SUPFAM" id="SSF82693">
    <property type="entry name" value="Multidrug efflux transporter AcrB pore domain, PN1, PN2, PC1 and PC2 subdomains"/>
    <property type="match status" value="3"/>
</dbReference>
<dbReference type="SUPFAM" id="SSF82714">
    <property type="entry name" value="Multidrug efflux transporter AcrB TolC docking domain, DN and DC subdomains"/>
    <property type="match status" value="2"/>
</dbReference>
<feature type="transmembrane region" description="Helical" evidence="1">
    <location>
        <begin position="358"/>
        <end position="378"/>
    </location>
</feature>
<name>A0A0W0R1U4_9GAMM</name>
<dbReference type="Gene3D" id="3.30.2090.10">
    <property type="entry name" value="Multidrug efflux transporter AcrB TolC docking domain, DN and DC subdomains"/>
    <property type="match status" value="2"/>
</dbReference>
<feature type="transmembrane region" description="Helical" evidence="1">
    <location>
        <begin position="937"/>
        <end position="958"/>
    </location>
</feature>
<dbReference type="Gene3D" id="1.20.1640.10">
    <property type="entry name" value="Multidrug efflux transporter AcrB transmembrane domain"/>
    <property type="match status" value="2"/>
</dbReference>
<feature type="transmembrane region" description="Helical" evidence="1">
    <location>
        <begin position="893"/>
        <end position="916"/>
    </location>
</feature>
<dbReference type="Proteomes" id="UP000281170">
    <property type="component" value="Plasmid 13"/>
</dbReference>
<dbReference type="Gene3D" id="3.30.70.1440">
    <property type="entry name" value="Multidrug efflux transporter AcrB pore domain"/>
    <property type="match status" value="1"/>
</dbReference>
<dbReference type="Gene3D" id="3.30.70.1430">
    <property type="entry name" value="Multidrug efflux transporter AcrB pore domain"/>
    <property type="match status" value="2"/>
</dbReference>